<proteinExistence type="predicted"/>
<organism evidence="2 3">
    <name type="scientific">Bacillus mycoides</name>
    <dbReference type="NCBI Taxonomy" id="1405"/>
    <lineage>
        <taxon>Bacteria</taxon>
        <taxon>Bacillati</taxon>
        <taxon>Bacillota</taxon>
        <taxon>Bacilli</taxon>
        <taxon>Bacillales</taxon>
        <taxon>Bacillaceae</taxon>
        <taxon>Bacillus</taxon>
        <taxon>Bacillus cereus group</taxon>
    </lineage>
</organism>
<accession>A0A1G4EKP5</accession>
<feature type="transmembrane region" description="Helical" evidence="1">
    <location>
        <begin position="7"/>
        <end position="26"/>
    </location>
</feature>
<keyword evidence="1" id="KW-0472">Membrane</keyword>
<sequence>MEKWIKITLILVIAIIVSIFTGYVVGT</sequence>
<dbReference type="EMBL" id="FMAK01000042">
    <property type="protein sequence ID" value="SCB69323.1"/>
    <property type="molecule type" value="Genomic_DNA"/>
</dbReference>
<evidence type="ECO:0000313" key="3">
    <source>
        <dbReference type="Proteomes" id="UP000195696"/>
    </source>
</evidence>
<reference evidence="2 3" key="1">
    <citation type="submission" date="2016-08" db="EMBL/GenBank/DDBJ databases">
        <authorList>
            <person name="Seilhamer J.J."/>
        </authorList>
    </citation>
    <scope>NUCLEOTIDE SEQUENCE [LARGE SCALE GENOMIC DNA]</scope>
    <source>
        <strain evidence="2 3">SDA_GO95</strain>
    </source>
</reference>
<dbReference type="AlphaFoldDB" id="A0A1G4EKP5"/>
<keyword evidence="1" id="KW-0812">Transmembrane</keyword>
<keyword evidence="1" id="KW-1133">Transmembrane helix</keyword>
<gene>
    <name evidence="2" type="ORF">BWGO95_03482</name>
</gene>
<dbReference type="Proteomes" id="UP000195696">
    <property type="component" value="Unassembled WGS sequence"/>
</dbReference>
<evidence type="ECO:0000256" key="1">
    <source>
        <dbReference type="SAM" id="Phobius"/>
    </source>
</evidence>
<name>A0A1G4EKP5_BACMY</name>
<protein>
    <submittedName>
        <fullName evidence="2">Uncharacterized protein</fullName>
    </submittedName>
</protein>
<evidence type="ECO:0000313" key="2">
    <source>
        <dbReference type="EMBL" id="SCB69323.1"/>
    </source>
</evidence>